<reference evidence="3 4" key="1">
    <citation type="submission" date="2018-11" db="EMBL/GenBank/DDBJ databases">
        <title>Whole genome sequence of Streptomyces chrestomyceticus NBRC 13444(T).</title>
        <authorList>
            <person name="Komaki H."/>
            <person name="Tamura T."/>
        </authorList>
    </citation>
    <scope>NUCLEOTIDE SEQUENCE [LARGE SCALE GENOMIC DNA]</scope>
    <source>
        <strain evidence="3 4">NBRC 13444</strain>
    </source>
</reference>
<feature type="region of interest" description="Disordered" evidence="1">
    <location>
        <begin position="28"/>
        <end position="56"/>
    </location>
</feature>
<comment type="caution">
    <text evidence="3">The sequence shown here is derived from an EMBL/GenBank/DDBJ whole genome shotgun (WGS) entry which is preliminary data.</text>
</comment>
<sequence>MRQSSTADLVRDLLREQHPDLAGAAVREVAGGGDDQQRRLGDEPAVRMPRTERAPDRRRELCRWLPALSPRLPIPVPNPVRIGEPSACPKPWTVMTWVPGEPMDHASISRGDPAADTLAAFHAPRGGARRRAHQ</sequence>
<feature type="compositionally biased region" description="Basic and acidic residues" evidence="1">
    <location>
        <begin position="35"/>
        <end position="56"/>
    </location>
</feature>
<protein>
    <submittedName>
        <fullName evidence="3">Aminoglycoside phosphotransferase</fullName>
    </submittedName>
</protein>
<dbReference type="InterPro" id="IPR002575">
    <property type="entry name" value="Aminoglycoside_PTrfase"/>
</dbReference>
<evidence type="ECO:0000313" key="4">
    <source>
        <dbReference type="Proteomes" id="UP000287830"/>
    </source>
</evidence>
<accession>A0A7U9KNG7</accession>
<name>A0A7U9KNG7_9ACTN</name>
<dbReference type="EMBL" id="BHZC01000001">
    <property type="protein sequence ID" value="GCD32426.1"/>
    <property type="molecule type" value="Genomic_DNA"/>
</dbReference>
<gene>
    <name evidence="3" type="ORF">OEIGOIKO_00139</name>
</gene>
<dbReference type="Pfam" id="PF01636">
    <property type="entry name" value="APH"/>
    <property type="match status" value="1"/>
</dbReference>
<organism evidence="3 4">
    <name type="scientific">Streptomyces chrestomyceticus JCM 4735</name>
    <dbReference type="NCBI Taxonomy" id="1306181"/>
    <lineage>
        <taxon>Bacteria</taxon>
        <taxon>Bacillati</taxon>
        <taxon>Actinomycetota</taxon>
        <taxon>Actinomycetes</taxon>
        <taxon>Kitasatosporales</taxon>
        <taxon>Streptomycetaceae</taxon>
        <taxon>Streptomyces</taxon>
    </lineage>
</organism>
<feature type="domain" description="Aminoglycoside phosphotransferase" evidence="2">
    <location>
        <begin position="26"/>
        <end position="125"/>
    </location>
</feature>
<evidence type="ECO:0000256" key="1">
    <source>
        <dbReference type="SAM" id="MobiDB-lite"/>
    </source>
</evidence>
<proteinExistence type="predicted"/>
<dbReference type="AlphaFoldDB" id="A0A7U9KNG7"/>
<dbReference type="Proteomes" id="UP000287830">
    <property type="component" value="Unassembled WGS sequence"/>
</dbReference>
<dbReference type="Gene3D" id="3.30.200.20">
    <property type="entry name" value="Phosphorylase Kinase, domain 1"/>
    <property type="match status" value="1"/>
</dbReference>
<evidence type="ECO:0000259" key="2">
    <source>
        <dbReference type="Pfam" id="PF01636"/>
    </source>
</evidence>
<dbReference type="SUPFAM" id="SSF56112">
    <property type="entry name" value="Protein kinase-like (PK-like)"/>
    <property type="match status" value="1"/>
</dbReference>
<evidence type="ECO:0000313" key="3">
    <source>
        <dbReference type="EMBL" id="GCD32426.1"/>
    </source>
</evidence>
<dbReference type="InterPro" id="IPR011009">
    <property type="entry name" value="Kinase-like_dom_sf"/>
</dbReference>